<dbReference type="AlphaFoldDB" id="A0A6D2IN44"/>
<evidence type="ECO:0000256" key="2">
    <source>
        <dbReference type="ARBA" id="ARBA00022472"/>
    </source>
</evidence>
<dbReference type="GO" id="GO:0003676">
    <property type="term" value="F:nucleic acid binding"/>
    <property type="evidence" value="ECO:0007669"/>
    <property type="project" value="InterPro"/>
</dbReference>
<evidence type="ECO:0000256" key="3">
    <source>
        <dbReference type="ARBA" id="ARBA00022946"/>
    </source>
</evidence>
<dbReference type="GO" id="GO:0006353">
    <property type="term" value="P:DNA-templated transcription termination"/>
    <property type="evidence" value="ECO:0007669"/>
    <property type="project" value="UniProtKB-KW"/>
</dbReference>
<keyword evidence="2" id="KW-0804">Transcription</keyword>
<keyword evidence="2" id="KW-0806">Transcription termination</keyword>
<keyword evidence="5" id="KW-1185">Reference proteome</keyword>
<dbReference type="Proteomes" id="UP000467841">
    <property type="component" value="Unassembled WGS sequence"/>
</dbReference>
<reference evidence="4" key="1">
    <citation type="submission" date="2020-01" db="EMBL/GenBank/DDBJ databases">
        <authorList>
            <person name="Mishra B."/>
        </authorList>
    </citation>
    <scope>NUCLEOTIDE SEQUENCE [LARGE SCALE GENOMIC DNA]</scope>
</reference>
<name>A0A6D2IN44_9BRAS</name>
<dbReference type="Pfam" id="PF02536">
    <property type="entry name" value="mTERF"/>
    <property type="match status" value="1"/>
</dbReference>
<dbReference type="OrthoDB" id="637682at2759"/>
<keyword evidence="3" id="KW-0809">Transit peptide</keyword>
<dbReference type="GO" id="GO:0005737">
    <property type="term" value="C:cytoplasm"/>
    <property type="evidence" value="ECO:0007669"/>
    <property type="project" value="UniProtKB-ARBA"/>
</dbReference>
<dbReference type="FunFam" id="1.25.70.10:FF:000033">
    <property type="entry name" value="F19K23.4 protein"/>
    <property type="match status" value="1"/>
</dbReference>
<evidence type="ECO:0000313" key="5">
    <source>
        <dbReference type="Proteomes" id="UP000467841"/>
    </source>
</evidence>
<gene>
    <name evidence="4" type="ORF">MERR_LOCUS17062</name>
</gene>
<dbReference type="Gene3D" id="1.25.70.10">
    <property type="entry name" value="Transcription termination factor 3, mitochondrial"/>
    <property type="match status" value="2"/>
</dbReference>
<dbReference type="SMART" id="SM00733">
    <property type="entry name" value="Mterf"/>
    <property type="match status" value="7"/>
</dbReference>
<dbReference type="EMBL" id="CACVBM020001085">
    <property type="protein sequence ID" value="CAA7029827.1"/>
    <property type="molecule type" value="Genomic_DNA"/>
</dbReference>
<proteinExistence type="inferred from homology"/>
<evidence type="ECO:0000313" key="4">
    <source>
        <dbReference type="EMBL" id="CAA7029827.1"/>
    </source>
</evidence>
<dbReference type="PANTHER" id="PTHR13068:SF220">
    <property type="entry name" value="F8K4.20 PROTEIN-RELATED"/>
    <property type="match status" value="1"/>
</dbReference>
<comment type="caution">
    <text evidence="4">The sequence shown here is derived from an EMBL/GenBank/DDBJ whole genome shotgun (WGS) entry which is preliminary data.</text>
</comment>
<protein>
    <submittedName>
        <fullName evidence="4">Uncharacterized protein</fullName>
    </submittedName>
</protein>
<sequence>MYSLILHGRRLVLELQKCRLLRFGVENQNPFFAFSNSFSSAAVTVEDGRKGQNFTVSYLVDSLGLTTKLAASISRKVCFEDKVNPDSVLSLFRSHGFTDSQISSIITDYPRLLIADAEKSLAPKLQFLQSRGASSSELTEIVSTVPKMLRMKDEKAISVYYDFVKEIVEADKSSKFETLCHSSLPQGSRQDNKIRNVMVLRELGVPQRLLFSLLISKFQPVCGKEKFEDTVNKVVGMSFDPTNFKFVQALNVIYQMSDKTIQEKVNVYKGLGFDVIEVWEMFKKWPLFLTFSVEKISQTFETLKKFGLVEDEIVSVFKKFPQCISYSDQKIESSIQTFLELGFSRDEFSQMVKRFPHCIGLSDESLKKKTEFLVKQMKWPLKAVFSNPQVLGLSMEKRIVPRCNVIKALMSKELLGRNGELPKMSMFLSTDQAFLNKYVRKHDDKELVPELMAIFTGARVSVNEQR</sequence>
<evidence type="ECO:0000256" key="1">
    <source>
        <dbReference type="ARBA" id="ARBA00007692"/>
    </source>
</evidence>
<dbReference type="InterPro" id="IPR038538">
    <property type="entry name" value="MTERF_sf"/>
</dbReference>
<accession>A0A6D2IN44</accession>
<keyword evidence="2" id="KW-0805">Transcription regulation</keyword>
<dbReference type="InterPro" id="IPR003690">
    <property type="entry name" value="MTERF"/>
</dbReference>
<organism evidence="4 5">
    <name type="scientific">Microthlaspi erraticum</name>
    <dbReference type="NCBI Taxonomy" id="1685480"/>
    <lineage>
        <taxon>Eukaryota</taxon>
        <taxon>Viridiplantae</taxon>
        <taxon>Streptophyta</taxon>
        <taxon>Embryophyta</taxon>
        <taxon>Tracheophyta</taxon>
        <taxon>Spermatophyta</taxon>
        <taxon>Magnoliopsida</taxon>
        <taxon>eudicotyledons</taxon>
        <taxon>Gunneridae</taxon>
        <taxon>Pentapetalae</taxon>
        <taxon>rosids</taxon>
        <taxon>malvids</taxon>
        <taxon>Brassicales</taxon>
        <taxon>Brassicaceae</taxon>
        <taxon>Coluteocarpeae</taxon>
        <taxon>Microthlaspi</taxon>
    </lineage>
</organism>
<comment type="similarity">
    <text evidence="1">Belongs to the mTERF family.</text>
</comment>
<dbReference type="PANTHER" id="PTHR13068">
    <property type="entry name" value="CGI-12 PROTEIN-RELATED"/>
    <property type="match status" value="1"/>
</dbReference>
<dbReference type="FunFam" id="1.25.70.10:FF:000039">
    <property type="entry name" value="F8K4.20 protein"/>
    <property type="match status" value="1"/>
</dbReference>